<evidence type="ECO:0000259" key="1">
    <source>
        <dbReference type="Pfam" id="PF12697"/>
    </source>
</evidence>
<evidence type="ECO:0000313" key="3">
    <source>
        <dbReference type="Proteomes" id="UP000093779"/>
    </source>
</evidence>
<dbReference type="PANTHER" id="PTHR37017:SF11">
    <property type="entry name" value="ESTERASE_LIPASE_THIOESTERASE DOMAIN-CONTAINING PROTEIN"/>
    <property type="match status" value="1"/>
</dbReference>
<dbReference type="InterPro" id="IPR029058">
    <property type="entry name" value="AB_hydrolase_fold"/>
</dbReference>
<reference evidence="2 3" key="1">
    <citation type="submission" date="2016-06" db="EMBL/GenBank/DDBJ databases">
        <authorList>
            <person name="Kjaerup R.B."/>
            <person name="Dalgaard T.S."/>
            <person name="Juul-Madsen H.R."/>
        </authorList>
    </citation>
    <scope>NUCLEOTIDE SEQUENCE [LARGE SCALE GENOMIC DNA]</scope>
    <source>
        <strain evidence="2 3">ACS1953</strain>
    </source>
</reference>
<dbReference type="AlphaFoldDB" id="A0A1A0PDE4"/>
<dbReference type="SUPFAM" id="SSF53474">
    <property type="entry name" value="alpha/beta-Hydrolases"/>
    <property type="match status" value="1"/>
</dbReference>
<sequence length="232" mass="25270">MTGPAVLIVHGAWHKPEHFRLLVEELSDLDVRTVHLTSSGDDPAVLGDMYADAEVIAQAVAAVDGPVVVVAHSYGGVPTTQALANAPNVRKIVYLAAFQLEAGESLLSQNPDCALWPWTKLRHRDGAEDFVEVMTPAEVFYNDLDDATAEFAVSEIGYQSYSSMRQPLTETAWKTLPSAYIVCEADNSIPVTAQERMAGHSDEVHRMNTSHSPFLSQPAALAQLLRRLFANA</sequence>
<dbReference type="PANTHER" id="PTHR37017">
    <property type="entry name" value="AB HYDROLASE-1 DOMAIN-CONTAINING PROTEIN-RELATED"/>
    <property type="match status" value="1"/>
</dbReference>
<feature type="domain" description="AB hydrolase-1" evidence="1">
    <location>
        <begin position="6"/>
        <end position="223"/>
    </location>
</feature>
<dbReference type="InterPro" id="IPR052897">
    <property type="entry name" value="Sec-Metab_Biosynth_Hydrolase"/>
</dbReference>
<dbReference type="Gene3D" id="3.40.50.1820">
    <property type="entry name" value="alpha/beta hydrolase"/>
    <property type="match status" value="1"/>
</dbReference>
<comment type="caution">
    <text evidence="2">The sequence shown here is derived from an EMBL/GenBank/DDBJ whole genome shotgun (WGS) entry which is preliminary data.</text>
</comment>
<dbReference type="InterPro" id="IPR000073">
    <property type="entry name" value="AB_hydrolase_1"/>
</dbReference>
<dbReference type="EMBL" id="LZHX01000039">
    <property type="protein sequence ID" value="OBF23561.1"/>
    <property type="molecule type" value="Genomic_DNA"/>
</dbReference>
<organism evidence="2 3">
    <name type="scientific">Mycolicibacterium conceptionense</name>
    <dbReference type="NCBI Taxonomy" id="451644"/>
    <lineage>
        <taxon>Bacteria</taxon>
        <taxon>Bacillati</taxon>
        <taxon>Actinomycetota</taxon>
        <taxon>Actinomycetes</taxon>
        <taxon>Mycobacteriales</taxon>
        <taxon>Mycobacteriaceae</taxon>
        <taxon>Mycolicibacterium</taxon>
    </lineage>
</organism>
<dbReference type="Pfam" id="PF12697">
    <property type="entry name" value="Abhydrolase_6"/>
    <property type="match status" value="1"/>
</dbReference>
<dbReference type="RefSeq" id="WP_064895990.1">
    <property type="nucleotide sequence ID" value="NZ_JBEUKP010000001.1"/>
</dbReference>
<gene>
    <name evidence="2" type="ORF">A5726_12025</name>
</gene>
<dbReference type="Proteomes" id="UP000093779">
    <property type="component" value="Unassembled WGS sequence"/>
</dbReference>
<evidence type="ECO:0000313" key="2">
    <source>
        <dbReference type="EMBL" id="OBF23561.1"/>
    </source>
</evidence>
<accession>A0A1A0PDE4</accession>
<dbReference type="GO" id="GO:0003824">
    <property type="term" value="F:catalytic activity"/>
    <property type="evidence" value="ECO:0007669"/>
    <property type="project" value="UniProtKB-ARBA"/>
</dbReference>
<proteinExistence type="predicted"/>
<name>A0A1A0PDE4_9MYCO</name>
<protein>
    <recommendedName>
        <fullName evidence="1">AB hydrolase-1 domain-containing protein</fullName>
    </recommendedName>
</protein>